<evidence type="ECO:0000313" key="6">
    <source>
        <dbReference type="EMBL" id="KAK9073432.1"/>
    </source>
</evidence>
<dbReference type="Pfam" id="PF00076">
    <property type="entry name" value="RRM_1"/>
    <property type="match status" value="1"/>
</dbReference>
<accession>A0AAP0DIN4</accession>
<feature type="domain" description="RRM" evidence="5">
    <location>
        <begin position="146"/>
        <end position="230"/>
    </location>
</feature>
<dbReference type="GO" id="GO:0003723">
    <property type="term" value="F:RNA binding"/>
    <property type="evidence" value="ECO:0007669"/>
    <property type="project" value="UniProtKB-UniRule"/>
</dbReference>
<dbReference type="InterPro" id="IPR054722">
    <property type="entry name" value="PolX-like_BBD"/>
</dbReference>
<dbReference type="CDD" id="cd12384">
    <property type="entry name" value="RRM_RBM24_RBM38_like"/>
    <property type="match status" value="1"/>
</dbReference>
<dbReference type="Gene3D" id="3.30.70.330">
    <property type="match status" value="1"/>
</dbReference>
<evidence type="ECO:0000313" key="7">
    <source>
        <dbReference type="Proteomes" id="UP001408789"/>
    </source>
</evidence>
<dbReference type="SUPFAM" id="SSF54928">
    <property type="entry name" value="RNA-binding domain, RBD"/>
    <property type="match status" value="1"/>
</dbReference>
<protein>
    <recommendedName>
        <fullName evidence="5">RRM domain-containing protein</fullName>
    </recommendedName>
</protein>
<dbReference type="PROSITE" id="PS50102">
    <property type="entry name" value="RRM"/>
    <property type="match status" value="1"/>
</dbReference>
<sequence>METHERPSTSRGKSTPWEVSHSSGRAVLLDRQTSFEKFILPDNEKLISFVNEWIKYWKRTQLIKELEREIEQDEEEEKKRMEEEMLKRSKCKLLKEEEKKILRFDQESILHYYNPVKNNKMTPAATAAAPPTSNYTSGQFGDTTYTKVFVGGLAWETQKDTMKTYFEQFGEILEAVVITDKTTGRSKGYGFVTFREADSAMRACVDAAPVIDGRRANCNLASLGVQRSKPSTPNKLGMYVGSRSVQPLGSFNFTHSYYMFLQEFAFTTLNRGLKGGGRTIRVVGGYGGGYHNHNHKHHQVGVAGGMGTTAFTSATNFPHYAIHQGIPFAPTNLYGYSTYSPDYGYPTSYYNVYGGTNGQYPFYGANVGGAGGGMVTGAATGAATFYPYLNMVEGGHGSYATGQSYGVYPHHLYQYSPVNTSIGYPQHISTQISLAASPPLQPADTMTYDPSDFVSSSKPEKTHIQIASGGIMDVKKEGTIEMTPTLKLSNCLYVPSLSHKLLSISHVTKELNCTVLMHPNFCILQDIRTGVIIGRDTERKGLYYVDDVTQIGTVMLDHGSVDQEAWLWHRRPEHPSIGGQGETEYPDTLSWLQFASPSEELNHSTQDESHSTSTQPKEPINSATTSDNTPSNLISKVSNSSNTSNEHATISNHENLEITEKEIGESPSRHKEAVERYVLPPRINRGIPPKWFVLEKETRNSRYPIANIANGNLSKEAKAFLTSLYADEIPRTIEQDMRSKKWKEAMEN</sequence>
<evidence type="ECO:0000256" key="4">
    <source>
        <dbReference type="SAM" id="MobiDB-lite"/>
    </source>
</evidence>
<dbReference type="PANTHER" id="PTHR11176:SF16">
    <property type="entry name" value="OS01G0876800 PROTEIN"/>
    <property type="match status" value="1"/>
</dbReference>
<keyword evidence="3" id="KW-0175">Coiled coil</keyword>
<name>A0AAP0DIN4_9ASTR</name>
<dbReference type="PANTHER" id="PTHR11176">
    <property type="entry name" value="BOULE-RELATED"/>
    <property type="match status" value="1"/>
</dbReference>
<evidence type="ECO:0000256" key="1">
    <source>
        <dbReference type="ARBA" id="ARBA00022884"/>
    </source>
</evidence>
<gene>
    <name evidence="6" type="ORF">SSX86_007756</name>
</gene>
<proteinExistence type="predicted"/>
<keyword evidence="7" id="KW-1185">Reference proteome</keyword>
<dbReference type="InterPro" id="IPR012677">
    <property type="entry name" value="Nucleotide-bd_a/b_plait_sf"/>
</dbReference>
<comment type="caution">
    <text evidence="6">The sequence shown here is derived from an EMBL/GenBank/DDBJ whole genome shotgun (WGS) entry which is preliminary data.</text>
</comment>
<dbReference type="InterPro" id="IPR000504">
    <property type="entry name" value="RRM_dom"/>
</dbReference>
<keyword evidence="1 2" id="KW-0694">RNA-binding</keyword>
<dbReference type="InterPro" id="IPR035979">
    <property type="entry name" value="RBD_domain_sf"/>
</dbReference>
<dbReference type="FunFam" id="3.30.70.330:FF:000250">
    <property type="entry name" value="RNA-binding (RRM/RBD/RNP motifs) family protein"/>
    <property type="match status" value="1"/>
</dbReference>
<feature type="compositionally biased region" description="Polar residues" evidence="4">
    <location>
        <begin position="611"/>
        <end position="653"/>
    </location>
</feature>
<evidence type="ECO:0000256" key="3">
    <source>
        <dbReference type="SAM" id="Coils"/>
    </source>
</evidence>
<dbReference type="EMBL" id="JBCNJP010000009">
    <property type="protein sequence ID" value="KAK9073432.1"/>
    <property type="molecule type" value="Genomic_DNA"/>
</dbReference>
<feature type="region of interest" description="Disordered" evidence="4">
    <location>
        <begin position="598"/>
        <end position="658"/>
    </location>
</feature>
<evidence type="ECO:0000259" key="5">
    <source>
        <dbReference type="PROSITE" id="PS50102"/>
    </source>
</evidence>
<dbReference type="Proteomes" id="UP001408789">
    <property type="component" value="Unassembled WGS sequence"/>
</dbReference>
<reference evidence="6 7" key="1">
    <citation type="submission" date="2024-04" db="EMBL/GenBank/DDBJ databases">
        <title>The reference genome of an endangered Asteraceae, Deinandra increscens subsp. villosa, native to the Central Coast of California.</title>
        <authorList>
            <person name="Guilliams M."/>
            <person name="Hasenstab-Lehman K."/>
            <person name="Meyer R."/>
            <person name="Mcevoy S."/>
        </authorList>
    </citation>
    <scope>NUCLEOTIDE SEQUENCE [LARGE SCALE GENOMIC DNA]</scope>
    <source>
        <tissue evidence="6">Leaf</tissue>
    </source>
</reference>
<dbReference type="Pfam" id="PF22936">
    <property type="entry name" value="Pol_BBD"/>
    <property type="match status" value="1"/>
</dbReference>
<feature type="coiled-coil region" evidence="3">
    <location>
        <begin position="56"/>
        <end position="84"/>
    </location>
</feature>
<evidence type="ECO:0000256" key="2">
    <source>
        <dbReference type="PROSITE-ProRule" id="PRU00176"/>
    </source>
</evidence>
<dbReference type="AlphaFoldDB" id="A0AAP0DIN4"/>
<feature type="compositionally biased region" description="Basic and acidic residues" evidence="4">
    <location>
        <begin position="600"/>
        <end position="610"/>
    </location>
</feature>
<organism evidence="6 7">
    <name type="scientific">Deinandra increscens subsp. villosa</name>
    <dbReference type="NCBI Taxonomy" id="3103831"/>
    <lineage>
        <taxon>Eukaryota</taxon>
        <taxon>Viridiplantae</taxon>
        <taxon>Streptophyta</taxon>
        <taxon>Embryophyta</taxon>
        <taxon>Tracheophyta</taxon>
        <taxon>Spermatophyta</taxon>
        <taxon>Magnoliopsida</taxon>
        <taxon>eudicotyledons</taxon>
        <taxon>Gunneridae</taxon>
        <taxon>Pentapetalae</taxon>
        <taxon>asterids</taxon>
        <taxon>campanulids</taxon>
        <taxon>Asterales</taxon>
        <taxon>Asteraceae</taxon>
        <taxon>Asteroideae</taxon>
        <taxon>Heliantheae alliance</taxon>
        <taxon>Madieae</taxon>
        <taxon>Madiinae</taxon>
        <taxon>Deinandra</taxon>
    </lineage>
</organism>
<dbReference type="SMART" id="SM00360">
    <property type="entry name" value="RRM"/>
    <property type="match status" value="1"/>
</dbReference>